<dbReference type="SUPFAM" id="SSF53795">
    <property type="entry name" value="PEP carboxykinase-like"/>
    <property type="match status" value="1"/>
</dbReference>
<name>A0AAW4YVS5_9GAMM</name>
<evidence type="ECO:0000313" key="1">
    <source>
        <dbReference type="EMBL" id="MCE8052974.1"/>
    </source>
</evidence>
<protein>
    <recommendedName>
        <fullName evidence="3">Serine kinase</fullName>
    </recommendedName>
</protein>
<comment type="caution">
    <text evidence="1">The sequence shown here is derived from an EMBL/GenBank/DDBJ whole genome shotgun (WGS) entry which is preliminary data.</text>
</comment>
<dbReference type="EMBL" id="JABFTS010000008">
    <property type="protein sequence ID" value="MCE8052974.1"/>
    <property type="molecule type" value="Genomic_DNA"/>
</dbReference>
<sequence length="345" mass="37304">MAYRYWIYGLCLETAYRFRTPLTVAPATATCNLRFLCVPGDLGGSDGDTAVPPSSDALYLSQERNWCGEHVLEIYATADGRLMRFPGVADFLVSPGRIVCRLHDAELGFMVDLCLLGHVMSYYLEMTGVSALHAGAVVHDGRAVLFAADRQGGKSTLVTSLVAAGFPLLADDIAALELSAEKVLCRHAFPQLKLTPQQALRFVGSAEGFGLVHPDFPKLSVPADRVGSIATQALQVARIYLLERRAPDDADVAIRMEALGPGEALIQLVRHSFLAEALGEHGTVGARGGELETAVRVRFQRLAAIARNMVVKRLCYPSGYHHLPEVHRAVLADLGEAQGVERQAS</sequence>
<accession>A0AAW4YVS5</accession>
<dbReference type="Proteomes" id="UP001320178">
    <property type="component" value="Unassembled WGS sequence"/>
</dbReference>
<evidence type="ECO:0008006" key="3">
    <source>
        <dbReference type="Google" id="ProtNLM"/>
    </source>
</evidence>
<dbReference type="InterPro" id="IPR027417">
    <property type="entry name" value="P-loop_NTPase"/>
</dbReference>
<gene>
    <name evidence="1" type="ORF">HOP61_16900</name>
</gene>
<evidence type="ECO:0000313" key="2">
    <source>
        <dbReference type="Proteomes" id="UP001320178"/>
    </source>
</evidence>
<dbReference type="Gene3D" id="3.40.50.300">
    <property type="entry name" value="P-loop containing nucleotide triphosphate hydrolases"/>
    <property type="match status" value="1"/>
</dbReference>
<dbReference type="AlphaFoldDB" id="A0AAW4YVS5"/>
<organism evidence="1 2">
    <name type="scientific">Billgrantia desiderata</name>
    <dbReference type="NCBI Taxonomy" id="52021"/>
    <lineage>
        <taxon>Bacteria</taxon>
        <taxon>Pseudomonadati</taxon>
        <taxon>Pseudomonadota</taxon>
        <taxon>Gammaproteobacteria</taxon>
        <taxon>Oceanospirillales</taxon>
        <taxon>Halomonadaceae</taxon>
        <taxon>Billgrantia</taxon>
    </lineage>
</organism>
<reference evidence="1" key="1">
    <citation type="submission" date="2020-05" db="EMBL/GenBank/DDBJ databases">
        <authorList>
            <person name="Wang L."/>
            <person name="Shao Z."/>
        </authorList>
    </citation>
    <scope>NUCLEOTIDE SEQUENCE</scope>
    <source>
        <strain evidence="1">MCCC 1A05776</strain>
    </source>
</reference>
<dbReference type="RefSeq" id="WP_234240316.1">
    <property type="nucleotide sequence ID" value="NZ_JABFTS010000008.1"/>
</dbReference>
<proteinExistence type="predicted"/>
<reference evidence="1" key="2">
    <citation type="journal article" date="2021" name="Front. Microbiol.">
        <title>Aerobic Denitrification and Heterotrophic Sulfur Oxidation in the Genus Halomonas Revealed by Six Novel Species Characterizations and Genome-Based Analysis.</title>
        <authorList>
            <person name="Wang L."/>
            <person name="Shao Z."/>
        </authorList>
    </citation>
    <scope>NUCLEOTIDE SEQUENCE</scope>
    <source>
        <strain evidence="1">MCCC 1A05776</strain>
    </source>
</reference>